<organism evidence="1 2">
    <name type="scientific">Salinicola lusitanus</name>
    <dbReference type="NCBI Taxonomy" id="1949085"/>
    <lineage>
        <taxon>Bacteria</taxon>
        <taxon>Pseudomonadati</taxon>
        <taxon>Pseudomonadota</taxon>
        <taxon>Gammaproteobacteria</taxon>
        <taxon>Oceanospirillales</taxon>
        <taxon>Halomonadaceae</taxon>
        <taxon>Salinicola</taxon>
    </lineage>
</organism>
<dbReference type="Pfam" id="PF07302">
    <property type="entry name" value="AroM"/>
    <property type="match status" value="1"/>
</dbReference>
<dbReference type="EMBL" id="CP151919">
    <property type="protein sequence ID" value="XAD55321.1"/>
    <property type="molecule type" value="Genomic_DNA"/>
</dbReference>
<sequence length="232" mass="25276">MSNKACKARLGIVTIGQSPRSDLHEDLATLLDASVEFVERGALDALTLEQIELRYPVSDQPQVLVSRMRDGRQVTIAESDLEPLLEAAISTMANDDDVDAIVVLCTGELPEYRHLDVPVLSPKRLVSHGIQALFPGGRLLVMSPEPRQMANTRTRWEAAGFSVETLSASPYGDAAELDRAARRAAAMSGDLLYLDCMGYTLAHRRRISALSGHRTVTPRQLVFGAANLLLAV</sequence>
<protein>
    <submittedName>
        <fullName evidence="1">AroM family protein</fullName>
    </submittedName>
</protein>
<evidence type="ECO:0000313" key="2">
    <source>
        <dbReference type="Proteomes" id="UP001453229"/>
    </source>
</evidence>
<proteinExistence type="predicted"/>
<reference evidence="1 2" key="1">
    <citation type="submission" date="2024-04" db="EMBL/GenBank/DDBJ databases">
        <title>Salinicola lusitanus LLJ914,a marine bacterium isolated from the Okinawa Trough.</title>
        <authorList>
            <person name="Li J."/>
        </authorList>
    </citation>
    <scope>NUCLEOTIDE SEQUENCE [LARGE SCALE GENOMIC DNA]</scope>
    <source>
        <strain evidence="1 2">LLJ914</strain>
    </source>
</reference>
<dbReference type="InterPro" id="IPR010843">
    <property type="entry name" value="Uncharacterised_AroM"/>
</dbReference>
<evidence type="ECO:0000313" key="1">
    <source>
        <dbReference type="EMBL" id="XAD55321.1"/>
    </source>
</evidence>
<name>A0ABZ3CW85_9GAMM</name>
<dbReference type="RefSeq" id="WP_342595726.1">
    <property type="nucleotide sequence ID" value="NZ_CP151919.1"/>
</dbReference>
<dbReference type="Proteomes" id="UP001453229">
    <property type="component" value="Chromosome"/>
</dbReference>
<accession>A0ABZ3CW85</accession>
<keyword evidence="2" id="KW-1185">Reference proteome</keyword>
<gene>
    <name evidence="1" type="ORF">AAGT95_04945</name>
</gene>